<accession>A0A1G2G1I4</accession>
<keyword evidence="1" id="KW-0472">Membrane</keyword>
<gene>
    <name evidence="2" type="ORF">A2756_05365</name>
</gene>
<reference evidence="2 3" key="1">
    <citation type="journal article" date="2016" name="Nat. Commun.">
        <title>Thousands of microbial genomes shed light on interconnected biogeochemical processes in an aquifer system.</title>
        <authorList>
            <person name="Anantharaman K."/>
            <person name="Brown C.T."/>
            <person name="Hug L.A."/>
            <person name="Sharon I."/>
            <person name="Castelle C.J."/>
            <person name="Probst A.J."/>
            <person name="Thomas B.C."/>
            <person name="Singh A."/>
            <person name="Wilkins M.J."/>
            <person name="Karaoz U."/>
            <person name="Brodie E.L."/>
            <person name="Williams K.H."/>
            <person name="Hubbard S.S."/>
            <person name="Banfield J.F."/>
        </authorList>
    </citation>
    <scope>NUCLEOTIDE SEQUENCE [LARGE SCALE GENOMIC DNA]</scope>
</reference>
<evidence type="ECO:0000313" key="3">
    <source>
        <dbReference type="Proteomes" id="UP000177785"/>
    </source>
</evidence>
<feature type="transmembrane region" description="Helical" evidence="1">
    <location>
        <begin position="82"/>
        <end position="100"/>
    </location>
</feature>
<dbReference type="EMBL" id="MHNL01000031">
    <property type="protein sequence ID" value="OGZ43681.1"/>
    <property type="molecule type" value="Genomic_DNA"/>
</dbReference>
<sequence>MFVMLFIILISPYLALAQIPTKIVPCNGTDCTFCHIAQLAQNALNVGIYIAVFLSAVLFAYAGWKYVTAGGEPGKASEAKKVFWNVGVGLILILGAWLIVDLIMKILVNEQALRGPWNAICP</sequence>
<comment type="caution">
    <text evidence="2">The sequence shown here is derived from an EMBL/GenBank/DDBJ whole genome shotgun (WGS) entry which is preliminary data.</text>
</comment>
<feature type="transmembrane region" description="Helical" evidence="1">
    <location>
        <begin position="41"/>
        <end position="61"/>
    </location>
</feature>
<proteinExistence type="predicted"/>
<dbReference type="Proteomes" id="UP000177785">
    <property type="component" value="Unassembled WGS sequence"/>
</dbReference>
<name>A0A1G2G1I4_9BACT</name>
<keyword evidence="1" id="KW-1133">Transmembrane helix</keyword>
<dbReference type="Pfam" id="PF18895">
    <property type="entry name" value="T4SS_pilin"/>
    <property type="match status" value="1"/>
</dbReference>
<dbReference type="InterPro" id="IPR043993">
    <property type="entry name" value="T4SS_pilin"/>
</dbReference>
<evidence type="ECO:0000256" key="1">
    <source>
        <dbReference type="SAM" id="Phobius"/>
    </source>
</evidence>
<keyword evidence="1" id="KW-0812">Transmembrane</keyword>
<protein>
    <submittedName>
        <fullName evidence="2">Uncharacterized protein</fullName>
    </submittedName>
</protein>
<dbReference type="AlphaFoldDB" id="A0A1G2G1I4"/>
<evidence type="ECO:0000313" key="2">
    <source>
        <dbReference type="EMBL" id="OGZ43681.1"/>
    </source>
</evidence>
<dbReference type="STRING" id="1802115.A2756_05365"/>
<organism evidence="2 3">
    <name type="scientific">Candidatus Ryanbacteria bacterium RIFCSPHIGHO2_01_FULL_48_27</name>
    <dbReference type="NCBI Taxonomy" id="1802115"/>
    <lineage>
        <taxon>Bacteria</taxon>
        <taxon>Candidatus Ryaniibacteriota</taxon>
    </lineage>
</organism>